<evidence type="ECO:0000256" key="1">
    <source>
        <dbReference type="PIRSR" id="PIRSR011396-1"/>
    </source>
</evidence>
<feature type="binding site" evidence="2">
    <location>
        <position position="310"/>
    </location>
    <ligand>
        <name>FAD</name>
        <dbReference type="ChEBI" id="CHEBI:57692"/>
    </ligand>
</feature>
<keyword evidence="4" id="KW-1185">Reference proteome</keyword>
<dbReference type="EMBL" id="JACIJK010000021">
    <property type="protein sequence ID" value="MBB5717034.1"/>
    <property type="molecule type" value="Genomic_DNA"/>
</dbReference>
<dbReference type="InterPro" id="IPR050816">
    <property type="entry name" value="Flavin-dep_Halogenase_NPB"/>
</dbReference>
<dbReference type="PANTHER" id="PTHR43747:SF4">
    <property type="entry name" value="FLAVIN-DEPENDENT TRYPTOPHAN HALOGENASE"/>
    <property type="match status" value="1"/>
</dbReference>
<dbReference type="PIRSF" id="PIRSF011396">
    <property type="entry name" value="Trp_halogenase"/>
    <property type="match status" value="1"/>
</dbReference>
<organism evidence="3 4">
    <name type="scientific">Sphingomonas aerophila</name>
    <dbReference type="NCBI Taxonomy" id="1344948"/>
    <lineage>
        <taxon>Bacteria</taxon>
        <taxon>Pseudomonadati</taxon>
        <taxon>Pseudomonadota</taxon>
        <taxon>Alphaproteobacteria</taxon>
        <taxon>Sphingomonadales</taxon>
        <taxon>Sphingomonadaceae</taxon>
        <taxon>Sphingomonas</taxon>
    </lineage>
</organism>
<proteinExistence type="predicted"/>
<evidence type="ECO:0000256" key="2">
    <source>
        <dbReference type="PIRSR" id="PIRSR011396-2"/>
    </source>
</evidence>
<dbReference type="InterPro" id="IPR033856">
    <property type="entry name" value="Trp_halogen"/>
</dbReference>
<dbReference type="EC" id="1.14.19.9" evidence="3"/>
<comment type="caution">
    <text evidence="3">The sequence shown here is derived from an EMBL/GenBank/DDBJ whole genome shotgun (WGS) entry which is preliminary data.</text>
</comment>
<dbReference type="Proteomes" id="UP000546200">
    <property type="component" value="Unassembled WGS sequence"/>
</dbReference>
<dbReference type="SUPFAM" id="SSF51905">
    <property type="entry name" value="FAD/NAD(P)-binding domain"/>
    <property type="match status" value="1"/>
</dbReference>
<feature type="binding site" evidence="2">
    <location>
        <position position="162"/>
    </location>
    <ligand>
        <name>FAD</name>
        <dbReference type="ChEBI" id="CHEBI:57692"/>
    </ligand>
</feature>
<dbReference type="InterPro" id="IPR036188">
    <property type="entry name" value="FAD/NAD-bd_sf"/>
</dbReference>
<dbReference type="AlphaFoldDB" id="A0A7W9EW50"/>
<protein>
    <submittedName>
        <fullName evidence="3">Tryptophan halogenase</fullName>
        <ecNumber evidence="3">1.14.19.9</ecNumber>
    </submittedName>
</protein>
<dbReference type="GO" id="GO:0004497">
    <property type="term" value="F:monooxygenase activity"/>
    <property type="evidence" value="ECO:0007669"/>
    <property type="project" value="InterPro"/>
</dbReference>
<keyword evidence="2" id="KW-0547">Nucleotide-binding</keyword>
<dbReference type="Gene3D" id="3.50.50.60">
    <property type="entry name" value="FAD/NAD(P)-binding domain"/>
    <property type="match status" value="1"/>
</dbReference>
<reference evidence="3 4" key="1">
    <citation type="submission" date="2020-08" db="EMBL/GenBank/DDBJ databases">
        <title>Genomic Encyclopedia of Type Strains, Phase IV (KMG-IV): sequencing the most valuable type-strain genomes for metagenomic binning, comparative biology and taxonomic classification.</title>
        <authorList>
            <person name="Goeker M."/>
        </authorList>
    </citation>
    <scope>NUCLEOTIDE SEQUENCE [LARGE SCALE GENOMIC DNA]</scope>
    <source>
        <strain evidence="3 4">DSM 100044</strain>
    </source>
</reference>
<evidence type="ECO:0000313" key="4">
    <source>
        <dbReference type="Proteomes" id="UP000546200"/>
    </source>
</evidence>
<evidence type="ECO:0000313" key="3">
    <source>
        <dbReference type="EMBL" id="MBB5717034.1"/>
    </source>
</evidence>
<keyword evidence="2" id="KW-0285">Flavoprotein</keyword>
<gene>
    <name evidence="3" type="ORF">FHS94_003908</name>
</gene>
<dbReference type="InterPro" id="IPR006905">
    <property type="entry name" value="Flavin_halogenase"/>
</dbReference>
<sequence length="476" mass="51988">MAAAALSRFLPATSRVTLVESDDIGTVGVGEATIPQIRLFNSSLGVEEGAFLATTQGTIKLGIEFVGWTGPDSRYTHAFGAIGRGLGLLPFHHYWLRQQTGSLWDYSVAAAAAKAGRFAPDPGRPELPTGLTWAYQFDAGLYAGLLRGQAEARRVTRVEGEVATVTRDPLSGDVTALVLNDGRQIAGDFFIDCSGFRGLLVGEAMGVPFDDWSRWLPCDRALAVPSEAIRPILPLTRATARTAGWQWRIPLRHRTGNGLVFCSAYLNEDAATAELLRGLDAPALAEPRLLRFTTGRRTDAWAGNCVALGLASGFLEPLESTSLHLVQSGIARLLQFWPGERIAPADRDAFNRETAREWASIRDFLVLHYHANARAEPFWQACRAVPLPDQLAAKLDLFRAHGRIVREGDELFTEVGWLQVMLGQGVLPASYHPLADAPSAEDLASFLDAQRRHVSAVVGRMPSHEQFLRTETRDLS</sequence>
<keyword evidence="3" id="KW-0560">Oxidoreductase</keyword>
<name>A0A7W9EW50_9SPHN</name>
<dbReference type="Pfam" id="PF04820">
    <property type="entry name" value="Trp_halogenase"/>
    <property type="match status" value="1"/>
</dbReference>
<keyword evidence="2" id="KW-0274">FAD</keyword>
<feature type="binding site" evidence="2">
    <location>
        <position position="60"/>
    </location>
    <ligand>
        <name>7-chloro-L-tryptophan</name>
        <dbReference type="ChEBI" id="CHEBI:58713"/>
    </ligand>
</feature>
<dbReference type="GO" id="GO:0000166">
    <property type="term" value="F:nucleotide binding"/>
    <property type="evidence" value="ECO:0007669"/>
    <property type="project" value="UniProtKB-KW"/>
</dbReference>
<accession>A0A7W9EW50</accession>
<feature type="active site" evidence="1">
    <location>
        <position position="60"/>
    </location>
</feature>
<feature type="binding site" evidence="2">
    <location>
        <position position="319"/>
    </location>
    <ligand>
        <name>L-tryptophan</name>
        <dbReference type="ChEBI" id="CHEBI:57912"/>
    </ligand>
</feature>
<dbReference type="PANTHER" id="PTHR43747">
    <property type="entry name" value="FAD-BINDING PROTEIN"/>
    <property type="match status" value="1"/>
</dbReference>